<evidence type="ECO:0000256" key="13">
    <source>
        <dbReference type="PROSITE-ProRule" id="PRU00110"/>
    </source>
</evidence>
<dbReference type="InterPro" id="IPR036641">
    <property type="entry name" value="HPT_dom_sf"/>
</dbReference>
<feature type="domain" description="Response regulatory" evidence="18">
    <location>
        <begin position="1143"/>
        <end position="1266"/>
    </location>
</feature>
<feature type="domain" description="HPt" evidence="20">
    <location>
        <begin position="1309"/>
        <end position="1402"/>
    </location>
</feature>
<dbReference type="SUPFAM" id="SSF55874">
    <property type="entry name" value="ATPase domain of HSP90 chaperone/DNA topoisomerase II/histidine kinase"/>
    <property type="match status" value="1"/>
</dbReference>
<dbReference type="SUPFAM" id="SSF47226">
    <property type="entry name" value="Histidine-containing phosphotransfer domain, HPT domain"/>
    <property type="match status" value="1"/>
</dbReference>
<evidence type="ECO:0000313" key="21">
    <source>
        <dbReference type="EMBL" id="MBE9223084.1"/>
    </source>
</evidence>
<evidence type="ECO:0000256" key="5">
    <source>
        <dbReference type="ARBA" id="ARBA00022553"/>
    </source>
</evidence>
<dbReference type="Gene3D" id="3.40.50.2300">
    <property type="match status" value="2"/>
</dbReference>
<dbReference type="InterPro" id="IPR008207">
    <property type="entry name" value="Sig_transdc_His_kin_Hpt_dom"/>
</dbReference>
<dbReference type="EMBL" id="JADEWC010000022">
    <property type="protein sequence ID" value="MBE9223084.1"/>
    <property type="molecule type" value="Genomic_DNA"/>
</dbReference>
<protein>
    <recommendedName>
        <fullName evidence="3">histidine kinase</fullName>
        <ecNumber evidence="3">2.7.13.3</ecNumber>
    </recommendedName>
</protein>
<dbReference type="PROSITE" id="PS50109">
    <property type="entry name" value="HIS_KIN"/>
    <property type="match status" value="1"/>
</dbReference>
<evidence type="ECO:0000256" key="4">
    <source>
        <dbReference type="ARBA" id="ARBA00022475"/>
    </source>
</evidence>
<feature type="transmembrane region" description="Helical" evidence="16">
    <location>
        <begin position="6"/>
        <end position="22"/>
    </location>
</feature>
<dbReference type="PANTHER" id="PTHR45339">
    <property type="entry name" value="HYBRID SIGNAL TRANSDUCTION HISTIDINE KINASE J"/>
    <property type="match status" value="1"/>
</dbReference>
<evidence type="ECO:0000259" key="20">
    <source>
        <dbReference type="PROSITE" id="PS50894"/>
    </source>
</evidence>
<dbReference type="PRINTS" id="PR00344">
    <property type="entry name" value="BCTRLSENSOR"/>
</dbReference>
<gene>
    <name evidence="21" type="ORF">IQ215_10290</name>
</gene>
<keyword evidence="8" id="KW-0808">Transferase</keyword>
<dbReference type="Pfam" id="PF01627">
    <property type="entry name" value="Hpt"/>
    <property type="match status" value="1"/>
</dbReference>
<evidence type="ECO:0000256" key="11">
    <source>
        <dbReference type="ARBA" id="ARBA00023012"/>
    </source>
</evidence>
<dbReference type="SUPFAM" id="SSF52172">
    <property type="entry name" value="CheY-like"/>
    <property type="match status" value="2"/>
</dbReference>
<keyword evidence="22" id="KW-1185">Reference proteome</keyword>
<dbReference type="CDD" id="cd00130">
    <property type="entry name" value="PAS"/>
    <property type="match status" value="1"/>
</dbReference>
<dbReference type="Pfam" id="PF00072">
    <property type="entry name" value="Response_reg"/>
    <property type="match status" value="2"/>
</dbReference>
<accession>A0ABR9V8D1</accession>
<evidence type="ECO:0000256" key="14">
    <source>
        <dbReference type="PROSITE-ProRule" id="PRU00169"/>
    </source>
</evidence>
<dbReference type="SMART" id="SM00086">
    <property type="entry name" value="PAC"/>
    <property type="match status" value="1"/>
</dbReference>
<evidence type="ECO:0000256" key="16">
    <source>
        <dbReference type="SAM" id="Phobius"/>
    </source>
</evidence>
<dbReference type="PROSITE" id="PS50110">
    <property type="entry name" value="RESPONSE_REGULATORY"/>
    <property type="match status" value="2"/>
</dbReference>
<feature type="transmembrane region" description="Helical" evidence="16">
    <location>
        <begin position="173"/>
        <end position="192"/>
    </location>
</feature>
<dbReference type="CDD" id="cd16922">
    <property type="entry name" value="HATPase_EvgS-ArcB-TorS-like"/>
    <property type="match status" value="1"/>
</dbReference>
<keyword evidence="8" id="KW-0418">Kinase</keyword>
<dbReference type="Gene3D" id="3.30.450.20">
    <property type="entry name" value="PAS domain"/>
    <property type="match status" value="1"/>
</dbReference>
<dbReference type="Proteomes" id="UP000654604">
    <property type="component" value="Unassembled WGS sequence"/>
</dbReference>
<feature type="transmembrane region" description="Helical" evidence="16">
    <location>
        <begin position="29"/>
        <end position="49"/>
    </location>
</feature>
<keyword evidence="12 16" id="KW-0472">Membrane</keyword>
<dbReference type="Pfam" id="PF02518">
    <property type="entry name" value="HATPase_c"/>
    <property type="match status" value="1"/>
</dbReference>
<dbReference type="SUPFAM" id="SSF47384">
    <property type="entry name" value="Homodimeric domain of signal transducing histidine kinase"/>
    <property type="match status" value="1"/>
</dbReference>
<evidence type="ECO:0000259" key="18">
    <source>
        <dbReference type="PROSITE" id="PS50110"/>
    </source>
</evidence>
<dbReference type="NCBIfam" id="TIGR00229">
    <property type="entry name" value="sensory_box"/>
    <property type="match status" value="1"/>
</dbReference>
<dbReference type="InterPro" id="IPR036890">
    <property type="entry name" value="HATPase_C_sf"/>
</dbReference>
<keyword evidence="4" id="KW-1003">Cell membrane</keyword>
<keyword evidence="6 16" id="KW-0812">Transmembrane</keyword>
<evidence type="ECO:0000313" key="22">
    <source>
        <dbReference type="Proteomes" id="UP000654604"/>
    </source>
</evidence>
<dbReference type="InterPro" id="IPR001789">
    <property type="entry name" value="Sig_transdc_resp-reg_receiver"/>
</dbReference>
<comment type="catalytic activity">
    <reaction evidence="1">
        <text>ATP + protein L-histidine = ADP + protein N-phospho-L-histidine.</text>
        <dbReference type="EC" id="2.7.13.3"/>
    </reaction>
</comment>
<evidence type="ECO:0000256" key="15">
    <source>
        <dbReference type="SAM" id="Coils"/>
    </source>
</evidence>
<evidence type="ECO:0000259" key="19">
    <source>
        <dbReference type="PROSITE" id="PS50113"/>
    </source>
</evidence>
<feature type="domain" description="Histidine kinase" evidence="17">
    <location>
        <begin position="733"/>
        <end position="942"/>
    </location>
</feature>
<evidence type="ECO:0000256" key="1">
    <source>
        <dbReference type="ARBA" id="ARBA00000085"/>
    </source>
</evidence>
<evidence type="ECO:0000256" key="8">
    <source>
        <dbReference type="ARBA" id="ARBA00022777"/>
    </source>
</evidence>
<name>A0ABR9V8D1_9CHRO</name>
<dbReference type="SMART" id="SM00073">
    <property type="entry name" value="HPT"/>
    <property type="match status" value="1"/>
</dbReference>
<feature type="domain" description="Response regulatory" evidence="18">
    <location>
        <begin position="993"/>
        <end position="1110"/>
    </location>
</feature>
<evidence type="ECO:0000256" key="12">
    <source>
        <dbReference type="ARBA" id="ARBA00023136"/>
    </source>
</evidence>
<proteinExistence type="predicted"/>
<comment type="subcellular location">
    <subcellularLocation>
        <location evidence="2">Cell membrane</location>
        <topology evidence="2">Multi-pass membrane protein</topology>
    </subcellularLocation>
</comment>
<evidence type="ECO:0000256" key="7">
    <source>
        <dbReference type="ARBA" id="ARBA00022741"/>
    </source>
</evidence>
<organism evidence="21 22">
    <name type="scientific">Cyanobacterium stanieri LEGE 03274</name>
    <dbReference type="NCBI Taxonomy" id="1828756"/>
    <lineage>
        <taxon>Bacteria</taxon>
        <taxon>Bacillati</taxon>
        <taxon>Cyanobacteriota</taxon>
        <taxon>Cyanophyceae</taxon>
        <taxon>Oscillatoriophycideae</taxon>
        <taxon>Chroococcales</taxon>
        <taxon>Geminocystaceae</taxon>
        <taxon>Cyanobacterium</taxon>
    </lineage>
</organism>
<dbReference type="CDD" id="cd00156">
    <property type="entry name" value="REC"/>
    <property type="match status" value="1"/>
</dbReference>
<dbReference type="SMART" id="SM00091">
    <property type="entry name" value="PAS"/>
    <property type="match status" value="1"/>
</dbReference>
<dbReference type="SMART" id="SM00448">
    <property type="entry name" value="REC"/>
    <property type="match status" value="2"/>
</dbReference>
<feature type="transmembrane region" description="Helical" evidence="16">
    <location>
        <begin position="464"/>
        <end position="484"/>
    </location>
</feature>
<feature type="modified residue" description="4-aspartylphosphate" evidence="14">
    <location>
        <position position="1043"/>
    </location>
</feature>
<dbReference type="InterPro" id="IPR005467">
    <property type="entry name" value="His_kinase_dom"/>
</dbReference>
<keyword evidence="11" id="KW-0902">Two-component regulatory system</keyword>
<dbReference type="InterPro" id="IPR011006">
    <property type="entry name" value="CheY-like_superfamily"/>
</dbReference>
<dbReference type="SMART" id="SM00388">
    <property type="entry name" value="HisKA"/>
    <property type="match status" value="1"/>
</dbReference>
<dbReference type="Gene3D" id="3.30.565.10">
    <property type="entry name" value="Histidine kinase-like ATPase, C-terminal domain"/>
    <property type="match status" value="1"/>
</dbReference>
<dbReference type="RefSeq" id="WP_193801224.1">
    <property type="nucleotide sequence ID" value="NZ_JADEWC010000022.1"/>
</dbReference>
<feature type="coiled-coil region" evidence="15">
    <location>
        <begin position="560"/>
        <end position="590"/>
    </location>
</feature>
<dbReference type="PANTHER" id="PTHR45339:SF1">
    <property type="entry name" value="HYBRID SIGNAL TRANSDUCTION HISTIDINE KINASE J"/>
    <property type="match status" value="1"/>
</dbReference>
<evidence type="ECO:0000256" key="2">
    <source>
        <dbReference type="ARBA" id="ARBA00004651"/>
    </source>
</evidence>
<dbReference type="InterPro" id="IPR001610">
    <property type="entry name" value="PAC"/>
</dbReference>
<dbReference type="InterPro" id="IPR000700">
    <property type="entry name" value="PAS-assoc_C"/>
</dbReference>
<feature type="domain" description="PAC" evidence="19">
    <location>
        <begin position="663"/>
        <end position="715"/>
    </location>
</feature>
<dbReference type="InterPro" id="IPR000014">
    <property type="entry name" value="PAS"/>
</dbReference>
<evidence type="ECO:0000256" key="10">
    <source>
        <dbReference type="ARBA" id="ARBA00022989"/>
    </source>
</evidence>
<dbReference type="Pfam" id="PF00512">
    <property type="entry name" value="HisKA"/>
    <property type="match status" value="1"/>
</dbReference>
<keyword evidence="15" id="KW-0175">Coiled coil</keyword>
<feature type="transmembrane region" description="Helical" evidence="16">
    <location>
        <begin position="125"/>
        <end position="152"/>
    </location>
</feature>
<dbReference type="Gene3D" id="6.10.340.10">
    <property type="match status" value="1"/>
</dbReference>
<evidence type="ECO:0000256" key="3">
    <source>
        <dbReference type="ARBA" id="ARBA00012438"/>
    </source>
</evidence>
<evidence type="ECO:0000256" key="6">
    <source>
        <dbReference type="ARBA" id="ARBA00022692"/>
    </source>
</evidence>
<dbReference type="PROSITE" id="PS50113">
    <property type="entry name" value="PAC"/>
    <property type="match status" value="1"/>
</dbReference>
<comment type="caution">
    <text evidence="21">The sequence shown here is derived from an EMBL/GenBank/DDBJ whole genome shotgun (WGS) entry which is preliminary data.</text>
</comment>
<dbReference type="InterPro" id="IPR036097">
    <property type="entry name" value="HisK_dim/P_sf"/>
</dbReference>
<keyword evidence="10 16" id="KW-1133">Transmembrane helix</keyword>
<keyword evidence="7" id="KW-0547">Nucleotide-binding</keyword>
<dbReference type="SMART" id="SM00387">
    <property type="entry name" value="HATPase_c"/>
    <property type="match status" value="1"/>
</dbReference>
<sequence length="1408" mass="160521">MKNKVKQINVGLFALIILAYLGNYFNLRLFFGVDFIFGSIFVWLISYYYGKFWGGISGFIAAIHTYFLWGHIYSVIIYSLEAFFVNFWWQRKSKSLVLLSAYFWIVVAVPLIFVFYFYILKVSFLGVLLIILKQAINGILNAIIASVFIYYLPIDKWLKISPKKLILPFEQTLFNILIICTFIPLLLFSIIASNHQLQEIESQIVSRLNQVSESLTNKIVLWQEDNKRAIALLAQQESNNLVETNLSKILEILPYFDKIYITNPQGIITNVVTNQEEKIEELLGLDISNTEQFIVSEFNQENLITELHSDIANKTLHIGFVSSIIKNNQWSGLVYGAINVQTLETFINDNAQIFQTDIFLLGSDNKIILSSSSHHIENRFFTLQTNNDYEVRGVEQTPVRSPSYPSPYPDENIYHSLPIMPGTPIMSRWRQSSYFQQIPLPETIPLRIITSVATQPYVDNLQRYYVRLLAIMMIIVLITFFVAYKISQNIVQPIKTLTTITTDLPEKITSDQAIEWQQTTIEEIEILSNNYQSMVMVLREKFTQLRESKENLAIRIAERTQELQLNTQKLELQIEKKQQIEQRLREKDERYELAVSGTNDGIWDWNLNTNEVYYSPAWMRIIGYEQNPLPPTLDTWFERIYSEDKENNLQEIYLYLNNKKELYQNIHRLQHRDGNYVWVQAKGKRDFDSEGKPYRLVGTITDITDKVKVEQELRIAKEQAEAANLAKSQFLATMSHEIRTPMNAVIGMTGLLLDTELTPEQQEFTEIIRTSSDSLLSIINDILDFSKIESGKLELEQQPFSLYQVVEESLDLLAPKASQKNIELVYFLDPEISPSIIGDVTRLRQVLVNLLSNAVKFTPKGEVVLSVNIHSPHLSDSQLGYLLFVVEDTGIGIPSNRMDKLFKAFSQVDASTTRNYGGTGLGLAICQKLVNLMGGSMWVESKGHVAGDCPPGWQITSHSETLGSKFCFTIKTRFSSDNPTAIETQNSLLRGKKVLIVDDNEINRRMLLTQCRKFGLEVLVTASGKETLEVIQGQPDIDLAILDMQMPKMDGVTLAKAISAMEKYHHTPLILLSSIGHAEIEKALGQVNWAATLIKPIKQSRLYYVLSKIVQNPHLKAKPNQLANISLTDTMGGQELALTTPLKILIAEDNIINQKVITNILKRLGYRADVVANGLEVLDTLRRQSYDLILMDVQMPEMDGLTATRQIRTLWNSSNNDFHGQPPHIIAMTANAMEGDRERCLEAGMDDYLSKPVRVEALIEKLKTVRRSDSAVIFNSSYQKEKPVIKRSMTELDQNIIAELKDMIGEEDFEEVFQDLINSYLEDSPKLVEDLKVGVEKKDLAQIKINSHTLKSSSITLGASYLSDLCRQVEGHCQDGNMEAIGELLPLILDEYAHVEDLMEGELERLDS</sequence>
<dbReference type="InterPro" id="IPR004358">
    <property type="entry name" value="Sig_transdc_His_kin-like_C"/>
</dbReference>
<feature type="modified residue" description="Phosphohistidine" evidence="13">
    <location>
        <position position="1348"/>
    </location>
</feature>
<dbReference type="InterPro" id="IPR013655">
    <property type="entry name" value="PAS_fold_3"/>
</dbReference>
<dbReference type="PROSITE" id="PS50894">
    <property type="entry name" value="HPT"/>
    <property type="match status" value="1"/>
</dbReference>
<dbReference type="Gene3D" id="1.20.120.160">
    <property type="entry name" value="HPT domain"/>
    <property type="match status" value="1"/>
</dbReference>
<dbReference type="CDD" id="cd17546">
    <property type="entry name" value="REC_hyHK_CKI1_RcsC-like"/>
    <property type="match status" value="1"/>
</dbReference>
<dbReference type="EC" id="2.7.13.3" evidence="3"/>
<dbReference type="InterPro" id="IPR003594">
    <property type="entry name" value="HATPase_dom"/>
</dbReference>
<dbReference type="Pfam" id="PF08447">
    <property type="entry name" value="PAS_3"/>
    <property type="match status" value="1"/>
</dbReference>
<keyword evidence="9" id="KW-0067">ATP-binding</keyword>
<feature type="transmembrane region" description="Helical" evidence="16">
    <location>
        <begin position="96"/>
        <end position="119"/>
    </location>
</feature>
<evidence type="ECO:0000259" key="17">
    <source>
        <dbReference type="PROSITE" id="PS50109"/>
    </source>
</evidence>
<dbReference type="InterPro" id="IPR035965">
    <property type="entry name" value="PAS-like_dom_sf"/>
</dbReference>
<dbReference type="SUPFAM" id="SSF55785">
    <property type="entry name" value="PYP-like sensor domain (PAS domain)"/>
    <property type="match status" value="1"/>
</dbReference>
<feature type="modified residue" description="4-aspartylphosphate" evidence="14">
    <location>
        <position position="1192"/>
    </location>
</feature>
<reference evidence="21 22" key="1">
    <citation type="submission" date="2020-10" db="EMBL/GenBank/DDBJ databases">
        <authorList>
            <person name="Castelo-Branco R."/>
            <person name="Eusebio N."/>
            <person name="Adriana R."/>
            <person name="Vieira A."/>
            <person name="Brugerolle De Fraissinette N."/>
            <person name="Rezende De Castro R."/>
            <person name="Schneider M.P."/>
            <person name="Vasconcelos V."/>
            <person name="Leao P.N."/>
        </authorList>
    </citation>
    <scope>NUCLEOTIDE SEQUENCE [LARGE SCALE GENOMIC DNA]</scope>
    <source>
        <strain evidence="21 22">LEGE 03274</strain>
    </source>
</reference>
<dbReference type="InterPro" id="IPR003661">
    <property type="entry name" value="HisK_dim/P_dom"/>
</dbReference>
<keyword evidence="5 14" id="KW-0597">Phosphoprotein</keyword>
<dbReference type="CDD" id="cd00082">
    <property type="entry name" value="HisKA"/>
    <property type="match status" value="1"/>
</dbReference>
<dbReference type="Gene3D" id="1.10.287.130">
    <property type="match status" value="1"/>
</dbReference>
<evidence type="ECO:0000256" key="9">
    <source>
        <dbReference type="ARBA" id="ARBA00022840"/>
    </source>
</evidence>
<dbReference type="CDD" id="cd00088">
    <property type="entry name" value="HPT"/>
    <property type="match status" value="1"/>
</dbReference>